<dbReference type="RefSeq" id="WP_397402769.1">
    <property type="nucleotide sequence ID" value="NZ_JBIRYI010000003.1"/>
</dbReference>
<accession>A0ABW7XH65</accession>
<organism evidence="2 3">
    <name type="scientific">Promicromonospora kroppenstedtii</name>
    <dbReference type="NCBI Taxonomy" id="440482"/>
    <lineage>
        <taxon>Bacteria</taxon>
        <taxon>Bacillati</taxon>
        <taxon>Actinomycetota</taxon>
        <taxon>Actinomycetes</taxon>
        <taxon>Micrococcales</taxon>
        <taxon>Promicromonosporaceae</taxon>
        <taxon>Promicromonospora</taxon>
    </lineage>
</organism>
<evidence type="ECO:0000313" key="2">
    <source>
        <dbReference type="EMBL" id="MFI2486666.1"/>
    </source>
</evidence>
<name>A0ABW7XH65_9MICO</name>
<dbReference type="Pfam" id="PF18029">
    <property type="entry name" value="Glyoxalase_6"/>
    <property type="match status" value="1"/>
</dbReference>
<feature type="domain" description="Glyoxalase-like" evidence="1">
    <location>
        <begin position="17"/>
        <end position="112"/>
    </location>
</feature>
<comment type="caution">
    <text evidence="2">The sequence shown here is derived from an EMBL/GenBank/DDBJ whole genome shotgun (WGS) entry which is preliminary data.</text>
</comment>
<keyword evidence="3" id="KW-1185">Reference proteome</keyword>
<dbReference type="Gene3D" id="3.10.180.10">
    <property type="entry name" value="2,3-Dihydroxybiphenyl 1,2-Dioxygenase, domain 1"/>
    <property type="match status" value="1"/>
</dbReference>
<proteinExistence type="predicted"/>
<dbReference type="InterPro" id="IPR041581">
    <property type="entry name" value="Glyoxalase_6"/>
</dbReference>
<sequence>MSEFLSDGPELFAVACVRDYATAYPWWETLLGSPPTFKATPTEAVWEVAPHRWIVVEQRPERAGLATHTLFVDDLDVRVGQIAARGLEPDDHETFEGGVRKMIYRDPEGNEIGFGGNARQAGTVH</sequence>
<evidence type="ECO:0000313" key="3">
    <source>
        <dbReference type="Proteomes" id="UP001611580"/>
    </source>
</evidence>
<dbReference type="SUPFAM" id="SSF54593">
    <property type="entry name" value="Glyoxalase/Bleomycin resistance protein/Dihydroxybiphenyl dioxygenase"/>
    <property type="match status" value="1"/>
</dbReference>
<dbReference type="InterPro" id="IPR029068">
    <property type="entry name" value="Glyas_Bleomycin-R_OHBP_Dase"/>
</dbReference>
<evidence type="ECO:0000259" key="1">
    <source>
        <dbReference type="Pfam" id="PF18029"/>
    </source>
</evidence>
<dbReference type="EMBL" id="JBIRYI010000003">
    <property type="protein sequence ID" value="MFI2486666.1"/>
    <property type="molecule type" value="Genomic_DNA"/>
</dbReference>
<reference evidence="2 3" key="1">
    <citation type="submission" date="2024-10" db="EMBL/GenBank/DDBJ databases">
        <title>The Natural Products Discovery Center: Release of the First 8490 Sequenced Strains for Exploring Actinobacteria Biosynthetic Diversity.</title>
        <authorList>
            <person name="Kalkreuter E."/>
            <person name="Kautsar S.A."/>
            <person name="Yang D."/>
            <person name="Bader C.D."/>
            <person name="Teijaro C.N."/>
            <person name="Fluegel L."/>
            <person name="Davis C.M."/>
            <person name="Simpson J.R."/>
            <person name="Lauterbach L."/>
            <person name="Steele A.D."/>
            <person name="Gui C."/>
            <person name="Meng S."/>
            <person name="Li G."/>
            <person name="Viehrig K."/>
            <person name="Ye F."/>
            <person name="Su P."/>
            <person name="Kiefer A.F."/>
            <person name="Nichols A."/>
            <person name="Cepeda A.J."/>
            <person name="Yan W."/>
            <person name="Fan B."/>
            <person name="Jiang Y."/>
            <person name="Adhikari A."/>
            <person name="Zheng C.-J."/>
            <person name="Schuster L."/>
            <person name="Cowan T.M."/>
            <person name="Smanski M.J."/>
            <person name="Chevrette M.G."/>
            <person name="De Carvalho L.P.S."/>
            <person name="Shen B."/>
        </authorList>
    </citation>
    <scope>NUCLEOTIDE SEQUENCE [LARGE SCALE GENOMIC DNA]</scope>
    <source>
        <strain evidence="2 3">NPDC019481</strain>
    </source>
</reference>
<gene>
    <name evidence="2" type="ORF">ACH47X_07120</name>
</gene>
<protein>
    <submittedName>
        <fullName evidence="2">VOC family protein</fullName>
    </submittedName>
</protein>
<dbReference type="Proteomes" id="UP001611580">
    <property type="component" value="Unassembled WGS sequence"/>
</dbReference>